<reference evidence="2" key="1">
    <citation type="submission" date="2021-06" db="EMBL/GenBank/DDBJ databases">
        <authorList>
            <person name="Hodson N. C."/>
            <person name="Mongue J. A."/>
            <person name="Jaron S. K."/>
        </authorList>
    </citation>
    <scope>NUCLEOTIDE SEQUENCE</scope>
</reference>
<organism evidence="2 3">
    <name type="scientific">Allacma fusca</name>
    <dbReference type="NCBI Taxonomy" id="39272"/>
    <lineage>
        <taxon>Eukaryota</taxon>
        <taxon>Metazoa</taxon>
        <taxon>Ecdysozoa</taxon>
        <taxon>Arthropoda</taxon>
        <taxon>Hexapoda</taxon>
        <taxon>Collembola</taxon>
        <taxon>Symphypleona</taxon>
        <taxon>Sminthuridae</taxon>
        <taxon>Allacma</taxon>
    </lineage>
</organism>
<accession>A0A8J2JK19</accession>
<dbReference type="AlphaFoldDB" id="A0A8J2JK19"/>
<evidence type="ECO:0000313" key="2">
    <source>
        <dbReference type="EMBL" id="CAG7721376.1"/>
    </source>
</evidence>
<dbReference type="EMBL" id="CAJVCH010079026">
    <property type="protein sequence ID" value="CAG7721376.1"/>
    <property type="molecule type" value="Genomic_DNA"/>
</dbReference>
<gene>
    <name evidence="2" type="ORF">AFUS01_LOCUS10597</name>
</gene>
<protein>
    <submittedName>
        <fullName evidence="2">Uncharacterized protein</fullName>
    </submittedName>
</protein>
<dbReference type="Proteomes" id="UP000708208">
    <property type="component" value="Unassembled WGS sequence"/>
</dbReference>
<keyword evidence="3" id="KW-1185">Reference proteome</keyword>
<feature type="non-terminal residue" evidence="2">
    <location>
        <position position="1"/>
    </location>
</feature>
<name>A0A8J2JK19_9HEXA</name>
<keyword evidence="1" id="KW-0812">Transmembrane</keyword>
<feature type="transmembrane region" description="Helical" evidence="1">
    <location>
        <begin position="38"/>
        <end position="60"/>
    </location>
</feature>
<sequence>FPHSHSASQGMGDCELEVLVDESSNEGIDSSRYKTHCYIVNAVVIITFMAILVMVVNLLLRQCPSFPKIFPEQKRCVPNLPTHFHLKNIDEVNISGQMMEFNGCYFQGGKSVQSFSLEGSFTPNQLRKLLQILPNLHTLKLYSSRFQTIHLHRKLNDRIEHSKLRKLVIVNQADQDWNSIYNFLSDNTSFQFGSIELENIVIVVENERSIGKFLLQQSRAVQHLSFRNSTFARNTHLFASLSFPKLRKAEIELNNRFAALAPDNFLKVFSAATPKLKDFSSNIRLNRTDYECPPRFSNN</sequence>
<keyword evidence="1" id="KW-0472">Membrane</keyword>
<comment type="caution">
    <text evidence="2">The sequence shown here is derived from an EMBL/GenBank/DDBJ whole genome shotgun (WGS) entry which is preliminary data.</text>
</comment>
<evidence type="ECO:0000313" key="3">
    <source>
        <dbReference type="Proteomes" id="UP000708208"/>
    </source>
</evidence>
<keyword evidence="1" id="KW-1133">Transmembrane helix</keyword>
<proteinExistence type="predicted"/>
<evidence type="ECO:0000256" key="1">
    <source>
        <dbReference type="SAM" id="Phobius"/>
    </source>
</evidence>